<keyword evidence="2" id="KW-1185">Reference proteome</keyword>
<organism evidence="1 2">
    <name type="scientific">Aphis craccivora</name>
    <name type="common">Cowpea aphid</name>
    <dbReference type="NCBI Taxonomy" id="307492"/>
    <lineage>
        <taxon>Eukaryota</taxon>
        <taxon>Metazoa</taxon>
        <taxon>Ecdysozoa</taxon>
        <taxon>Arthropoda</taxon>
        <taxon>Hexapoda</taxon>
        <taxon>Insecta</taxon>
        <taxon>Pterygota</taxon>
        <taxon>Neoptera</taxon>
        <taxon>Paraneoptera</taxon>
        <taxon>Hemiptera</taxon>
        <taxon>Sternorrhyncha</taxon>
        <taxon>Aphidomorpha</taxon>
        <taxon>Aphidoidea</taxon>
        <taxon>Aphididae</taxon>
        <taxon>Aphidini</taxon>
        <taxon>Aphis</taxon>
        <taxon>Aphis</taxon>
    </lineage>
</organism>
<evidence type="ECO:0000313" key="1">
    <source>
        <dbReference type="EMBL" id="KAF0765682.1"/>
    </source>
</evidence>
<dbReference type="AlphaFoldDB" id="A0A6G0Z4P2"/>
<protein>
    <submittedName>
        <fullName evidence="1">MULE domain-containing protein</fullName>
    </submittedName>
</protein>
<dbReference type="Proteomes" id="UP000478052">
    <property type="component" value="Unassembled WGS sequence"/>
</dbReference>
<comment type="caution">
    <text evidence="1">The sequence shown here is derived from an EMBL/GenBank/DDBJ whole genome shotgun (WGS) entry which is preliminary data.</text>
</comment>
<dbReference type="OrthoDB" id="6624520at2759"/>
<proteinExistence type="predicted"/>
<evidence type="ECO:0000313" key="2">
    <source>
        <dbReference type="Proteomes" id="UP000478052"/>
    </source>
</evidence>
<dbReference type="PANTHER" id="PTHR47160">
    <property type="entry name" value="PUTATIVE-RELATED"/>
    <property type="match status" value="1"/>
</dbReference>
<feature type="non-terminal residue" evidence="1">
    <location>
        <position position="1"/>
    </location>
</feature>
<gene>
    <name evidence="1" type="ORF">FWK35_00004883</name>
</gene>
<reference evidence="1 2" key="1">
    <citation type="submission" date="2019-08" db="EMBL/GenBank/DDBJ databases">
        <title>Whole genome of Aphis craccivora.</title>
        <authorList>
            <person name="Voronova N.V."/>
            <person name="Shulinski R.S."/>
            <person name="Bandarenka Y.V."/>
            <person name="Zhorov D.G."/>
            <person name="Warner D."/>
        </authorList>
    </citation>
    <scope>NUCLEOTIDE SEQUENCE [LARGE SCALE GENOMIC DNA]</scope>
    <source>
        <strain evidence="1">180601</strain>
        <tissue evidence="1">Whole Body</tissue>
    </source>
</reference>
<accession>A0A6G0Z4P2</accession>
<dbReference type="PANTHER" id="PTHR47160:SF10">
    <property type="entry name" value="MULE TRANSPOSASE DOMAIN-CONTAINING PROTEIN"/>
    <property type="match status" value="1"/>
</dbReference>
<dbReference type="EMBL" id="VUJU01001347">
    <property type="protein sequence ID" value="KAF0765682.1"/>
    <property type="molecule type" value="Genomic_DNA"/>
</dbReference>
<name>A0A6G0Z4P2_APHCR</name>
<sequence length="332" mass="38987">GRQINPSLLASNSLISPWLLTSINLNSTSRYLKNNIERWCCYKKTTCKSYIHLNSDNNNVVKKVIDHNHQEENELLNLQSVSNKLKRKAVDDICEKSIMNYINMILKKYALCKFFYFTQITKIFGRITYTSLDNMSDFLLTNRNENFLLDSNILLFSTKTNLMFLSNVETIFVDGTFKSYPSLFTQIFTVHGLQNDKYIPLFCLLPDKESKSYENAFLQMLSECTYRFADFEWTIHLAILSVWPSITLKGCRFHLGQSWYRKIQSIGLIFRLHNGQNIRLQPYELLIVLNAMFYNAHPNIFQFINTLKRTENRTTSIINKEQFLKQAMADFQ</sequence>